<dbReference type="RefSeq" id="XP_003001984.1">
    <property type="nucleotide sequence ID" value="XM_003001938.1"/>
</dbReference>
<keyword evidence="7" id="KW-1185">Reference proteome</keyword>
<evidence type="ECO:0000256" key="4">
    <source>
        <dbReference type="SAM" id="MobiDB-lite"/>
    </source>
</evidence>
<dbReference type="EMBL" id="DS985223">
    <property type="protein sequence ID" value="EEY21333.1"/>
    <property type="molecule type" value="Genomic_DNA"/>
</dbReference>
<dbReference type="PROSITE" id="PS51371">
    <property type="entry name" value="CBS"/>
    <property type="match status" value="2"/>
</dbReference>
<keyword evidence="1" id="KW-0677">Repeat</keyword>
<gene>
    <name evidence="6" type="ORF">VDBG_07443</name>
</gene>
<evidence type="ECO:0000313" key="7">
    <source>
        <dbReference type="Proteomes" id="UP000008698"/>
    </source>
</evidence>
<feature type="domain" description="CBS" evidence="5">
    <location>
        <begin position="185"/>
        <end position="242"/>
    </location>
</feature>
<evidence type="ECO:0000259" key="5">
    <source>
        <dbReference type="PROSITE" id="PS51371"/>
    </source>
</evidence>
<dbReference type="Proteomes" id="UP000008698">
    <property type="component" value="Unassembled WGS sequence"/>
</dbReference>
<feature type="compositionally biased region" description="Polar residues" evidence="4">
    <location>
        <begin position="28"/>
        <end position="44"/>
    </location>
</feature>
<name>C9SRB8_VERA1</name>
<feature type="region of interest" description="Disordered" evidence="4">
    <location>
        <begin position="517"/>
        <end position="551"/>
    </location>
</feature>
<dbReference type="GO" id="GO:0042149">
    <property type="term" value="P:cellular response to glucose starvation"/>
    <property type="evidence" value="ECO:0007669"/>
    <property type="project" value="TreeGrafter"/>
</dbReference>
<dbReference type="Pfam" id="PF14615">
    <property type="entry name" value="Rsa3"/>
    <property type="match status" value="1"/>
</dbReference>
<dbReference type="PANTHER" id="PTHR13780">
    <property type="entry name" value="AMP-ACTIVATED PROTEIN KINASE, GAMMA REGULATORY SUBUNIT"/>
    <property type="match status" value="1"/>
</dbReference>
<dbReference type="AlphaFoldDB" id="C9SRB8"/>
<feature type="domain" description="CBS" evidence="5">
    <location>
        <begin position="259"/>
        <end position="316"/>
    </location>
</feature>
<dbReference type="SUPFAM" id="SSF54631">
    <property type="entry name" value="CBS-domain pair"/>
    <property type="match status" value="2"/>
</dbReference>
<dbReference type="InterPro" id="IPR046342">
    <property type="entry name" value="CBS_dom_sf"/>
</dbReference>
<dbReference type="InterPro" id="IPR028217">
    <property type="entry name" value="Rsa3_C"/>
</dbReference>
<sequence length="551" mass="59147">MDLPASGSGAGAGTGPLKETAAAIPTAIQRTPSQSSITKASSHTAGHRSSFAENMRNAPGSPRSQRHPSFTQAAVQELLNHPPAANKHSNPRFAGRDWRDISVNELVSPEDTLVKHAPMNAVLIRQNASATTAISTFDYNDLNAYLLVVVGLANPDEGQVRLFDEIATKAQDGTPITLQDIQPICRKESLVTLPFDETLDKAIEIFGSGIHRVLVCGPSGDVAGMLSQLKLVEFFWNEGINFPAIDRLYPAILRDLAIGTQQIIAVNSDTILAEALALMNTEGLTSVAVIDNARNVVGNISTADVKHLTNAASAPLLKQSCLHFISVILSERGVEHGRDSFPVFYVNPYSTLAHTVAKLVATHAHRMWVVESASPSPSAPATPLLGPSSSVLVPPTGAVPPSPLPTQQQHSVPASALPGPRRATRKASPQLKLFHAAEHRVGKGQHRRPASLEPAMASAADAEFDTFYLQRTTQEFAQDLDKARKADDFKSDSVQFLVHALQQGVALYSDVDKTRVVRSTEAEEEIRADDKETVPESGGKKRKGKKSDGRS</sequence>
<organism evidence="7">
    <name type="scientific">Verticillium alfalfae (strain VaMs.102 / ATCC MYA-4576 / FGSC 10136)</name>
    <name type="common">Verticillium wilt of alfalfa</name>
    <name type="synonym">Verticillium albo-atrum</name>
    <dbReference type="NCBI Taxonomy" id="526221"/>
    <lineage>
        <taxon>Eukaryota</taxon>
        <taxon>Fungi</taxon>
        <taxon>Dikarya</taxon>
        <taxon>Ascomycota</taxon>
        <taxon>Pezizomycotina</taxon>
        <taxon>Sordariomycetes</taxon>
        <taxon>Hypocreomycetidae</taxon>
        <taxon>Glomerellales</taxon>
        <taxon>Plectosphaerellaceae</taxon>
        <taxon>Verticillium</taxon>
    </lineage>
</organism>
<dbReference type="InterPro" id="IPR050511">
    <property type="entry name" value="AMPK_gamma/SDS23_families"/>
</dbReference>
<dbReference type="PANTHER" id="PTHR13780:SF36">
    <property type="entry name" value="CBS DOMAIN-CONTAINING PROTEIN"/>
    <property type="match status" value="1"/>
</dbReference>
<dbReference type="Gene3D" id="3.10.580.10">
    <property type="entry name" value="CBS-domain"/>
    <property type="match status" value="2"/>
</dbReference>
<dbReference type="CDD" id="cd02205">
    <property type="entry name" value="CBS_pair_SF"/>
    <property type="match status" value="2"/>
</dbReference>
<evidence type="ECO:0000256" key="1">
    <source>
        <dbReference type="ARBA" id="ARBA00022737"/>
    </source>
</evidence>
<dbReference type="eggNOG" id="KOG1764">
    <property type="taxonomic scope" value="Eukaryota"/>
</dbReference>
<feature type="compositionally biased region" description="Low complexity" evidence="4">
    <location>
        <begin position="376"/>
        <end position="390"/>
    </location>
</feature>
<reference evidence="7" key="1">
    <citation type="journal article" date="2011" name="PLoS Pathog.">
        <title>Comparative genomics yields insights into niche adaptation of plant vascular wilt pathogens.</title>
        <authorList>
            <person name="Klosterman S.J."/>
            <person name="Subbarao K.V."/>
            <person name="Kang S."/>
            <person name="Veronese P."/>
            <person name="Gold S.E."/>
            <person name="Thomma B.P.H.J."/>
            <person name="Chen Z."/>
            <person name="Henrissat B."/>
            <person name="Lee Y.-H."/>
            <person name="Park J."/>
            <person name="Garcia-Pedrajas M.D."/>
            <person name="Barbara D.J."/>
            <person name="Anchieta A."/>
            <person name="de Jonge R."/>
            <person name="Santhanam P."/>
            <person name="Maruthachalam K."/>
            <person name="Atallah Z."/>
            <person name="Amyotte S.G."/>
            <person name="Paz Z."/>
            <person name="Inderbitzin P."/>
            <person name="Hayes R.J."/>
            <person name="Heiman D.I."/>
            <person name="Young S."/>
            <person name="Zeng Q."/>
            <person name="Engels R."/>
            <person name="Galagan J."/>
            <person name="Cuomo C.A."/>
            <person name="Dobinson K.F."/>
            <person name="Ma L.-J."/>
        </authorList>
    </citation>
    <scope>NUCLEOTIDE SEQUENCE [LARGE SCALE GENOMIC DNA]</scope>
    <source>
        <strain evidence="7">VaMs.102 / ATCC MYA-4576 / FGSC 10136</strain>
    </source>
</reference>
<protein>
    <submittedName>
        <fullName evidence="6">Sds23/moc1</fullName>
    </submittedName>
</protein>
<dbReference type="InterPro" id="IPR000644">
    <property type="entry name" value="CBS_dom"/>
</dbReference>
<keyword evidence="2 3" id="KW-0129">CBS domain</keyword>
<dbReference type="HOGENOM" id="CLU_024459_0_0_1"/>
<dbReference type="GeneID" id="9536967"/>
<evidence type="ECO:0000256" key="3">
    <source>
        <dbReference type="PROSITE-ProRule" id="PRU00703"/>
    </source>
</evidence>
<proteinExistence type="predicted"/>
<evidence type="ECO:0000256" key="2">
    <source>
        <dbReference type="ARBA" id="ARBA00023122"/>
    </source>
</evidence>
<dbReference type="OrthoDB" id="449052at2759"/>
<dbReference type="OMA" id="FFWHEAV"/>
<dbReference type="Pfam" id="PF00571">
    <property type="entry name" value="CBS"/>
    <property type="match status" value="2"/>
</dbReference>
<dbReference type="STRING" id="526221.C9SRB8"/>
<dbReference type="SMART" id="SM00116">
    <property type="entry name" value="CBS"/>
    <property type="match status" value="2"/>
</dbReference>
<accession>C9SRB8</accession>
<dbReference type="GO" id="GO:0004865">
    <property type="term" value="F:protein serine/threonine phosphatase inhibitor activity"/>
    <property type="evidence" value="ECO:0007669"/>
    <property type="project" value="TreeGrafter"/>
</dbReference>
<feature type="region of interest" description="Disordered" evidence="4">
    <location>
        <begin position="1"/>
        <end position="68"/>
    </location>
</feature>
<dbReference type="KEGG" id="val:VDBG_07443"/>
<evidence type="ECO:0000313" key="6">
    <source>
        <dbReference type="EMBL" id="EEY21333.1"/>
    </source>
</evidence>
<feature type="region of interest" description="Disordered" evidence="4">
    <location>
        <begin position="376"/>
        <end position="428"/>
    </location>
</feature>